<dbReference type="OrthoDB" id="5838762at2759"/>
<gene>
    <name evidence="1" type="ORF">DICVIV_04739</name>
</gene>
<dbReference type="EMBL" id="KN716245">
    <property type="protein sequence ID" value="KJH49109.1"/>
    <property type="molecule type" value="Genomic_DNA"/>
</dbReference>
<organism evidence="1 2">
    <name type="scientific">Dictyocaulus viviparus</name>
    <name type="common">Bovine lungworm</name>
    <dbReference type="NCBI Taxonomy" id="29172"/>
    <lineage>
        <taxon>Eukaryota</taxon>
        <taxon>Metazoa</taxon>
        <taxon>Ecdysozoa</taxon>
        <taxon>Nematoda</taxon>
        <taxon>Chromadorea</taxon>
        <taxon>Rhabditida</taxon>
        <taxon>Rhabditina</taxon>
        <taxon>Rhabditomorpha</taxon>
        <taxon>Strongyloidea</taxon>
        <taxon>Metastrongylidae</taxon>
        <taxon>Dictyocaulus</taxon>
    </lineage>
</organism>
<evidence type="ECO:0000313" key="2">
    <source>
        <dbReference type="Proteomes" id="UP000053766"/>
    </source>
</evidence>
<accession>A0A0D8XZB0</accession>
<protein>
    <submittedName>
        <fullName evidence="1">Uncharacterized protein</fullName>
    </submittedName>
</protein>
<reference evidence="2" key="2">
    <citation type="journal article" date="2016" name="Sci. Rep.">
        <title>Dictyocaulus viviparus genome, variome and transcriptome elucidate lungworm biology and support future intervention.</title>
        <authorList>
            <person name="McNulty S.N."/>
            <person name="Strube C."/>
            <person name="Rosa B.A."/>
            <person name="Martin J.C."/>
            <person name="Tyagi R."/>
            <person name="Choi Y.J."/>
            <person name="Wang Q."/>
            <person name="Hallsworth Pepin K."/>
            <person name="Zhang X."/>
            <person name="Ozersky P."/>
            <person name="Wilson R.K."/>
            <person name="Sternberg P.W."/>
            <person name="Gasser R.B."/>
            <person name="Mitreva M."/>
        </authorList>
    </citation>
    <scope>NUCLEOTIDE SEQUENCE [LARGE SCALE GENOMIC DNA]</scope>
    <source>
        <strain evidence="2">HannoverDv2000</strain>
    </source>
</reference>
<name>A0A0D8XZB0_DICVI</name>
<dbReference type="AlphaFoldDB" id="A0A0D8XZB0"/>
<keyword evidence="2" id="KW-1185">Reference proteome</keyword>
<evidence type="ECO:0000313" key="1">
    <source>
        <dbReference type="EMBL" id="KJH49109.1"/>
    </source>
</evidence>
<proteinExistence type="predicted"/>
<dbReference type="Proteomes" id="UP000053766">
    <property type="component" value="Unassembled WGS sequence"/>
</dbReference>
<reference evidence="1 2" key="1">
    <citation type="submission" date="2013-11" db="EMBL/GenBank/DDBJ databases">
        <title>Draft genome of the bovine lungworm Dictyocaulus viviparus.</title>
        <authorList>
            <person name="Mitreva M."/>
        </authorList>
    </citation>
    <scope>NUCLEOTIDE SEQUENCE [LARGE SCALE GENOMIC DNA]</scope>
    <source>
        <strain evidence="1 2">HannoverDv2000</strain>
    </source>
</reference>
<sequence length="108" mass="11997">MDTIDNSIMIYMKNERGVAVPIFVRITDRVRVLLMEAASIRAIHRGSLAGKAFFHKERRLNADDVIGELGIAYYDTVRLQTINDLTAGTENASVDGHNITTIDHGPID</sequence>